<sequence>MSSMHTKEELLNAKVRHAPERLTLFSICCPCLMPKKLKCRSSDIALLMYGKDEPHEFVVEKLAIKRLPLKLFGVEEDFTEYRKNHKILMSSTTNEKEITVTTYEESQVAKVEEDKKSVTNEEPVPQEAPPEADEPAPSNLVTASSSVNSLQVNYDTNLDQSMTTFKCEPMWEHKSGDELILRTITAEQTDDLIAEVDQRVAKMSPDLEKTINTLKAVKPRPVSTQGTPMPIKNQKKRFNTRNVEQRGILTKNDYNYAPCPNDNPLQGVHYSLNRTTFTPAIEEASKSVIAELPMLPIGDQLCKPRAPMMVEEATTNYQDATVLAAPDETPEALSESIQTPAQSLYDISSIRSLEYPPKCEHRGYSSESLHYLESVGSRPFSGAQDNVHFSVYNAEITPGLGNGFSTAVSPNNRRNMKWKIVINSQSKNLTMPTTSSSEYTVRNKRRNTKRRKFWKHRS</sequence>
<proteinExistence type="predicted"/>
<evidence type="ECO:0000313" key="3">
    <source>
        <dbReference type="Proteomes" id="UP001431783"/>
    </source>
</evidence>
<feature type="region of interest" description="Disordered" evidence="1">
    <location>
        <begin position="429"/>
        <end position="458"/>
    </location>
</feature>
<feature type="region of interest" description="Disordered" evidence="1">
    <location>
        <begin position="104"/>
        <end position="142"/>
    </location>
</feature>
<feature type="compositionally biased region" description="Polar residues" evidence="1">
    <location>
        <begin position="429"/>
        <end position="440"/>
    </location>
</feature>
<feature type="compositionally biased region" description="Basic residues" evidence="1">
    <location>
        <begin position="442"/>
        <end position="458"/>
    </location>
</feature>
<evidence type="ECO:0000256" key="1">
    <source>
        <dbReference type="SAM" id="MobiDB-lite"/>
    </source>
</evidence>
<organism evidence="2 3">
    <name type="scientific">Henosepilachna vigintioctopunctata</name>
    <dbReference type="NCBI Taxonomy" id="420089"/>
    <lineage>
        <taxon>Eukaryota</taxon>
        <taxon>Metazoa</taxon>
        <taxon>Ecdysozoa</taxon>
        <taxon>Arthropoda</taxon>
        <taxon>Hexapoda</taxon>
        <taxon>Insecta</taxon>
        <taxon>Pterygota</taxon>
        <taxon>Neoptera</taxon>
        <taxon>Endopterygota</taxon>
        <taxon>Coleoptera</taxon>
        <taxon>Polyphaga</taxon>
        <taxon>Cucujiformia</taxon>
        <taxon>Coccinelloidea</taxon>
        <taxon>Coccinellidae</taxon>
        <taxon>Epilachninae</taxon>
        <taxon>Epilachnini</taxon>
        <taxon>Henosepilachna</taxon>
    </lineage>
</organism>
<feature type="compositionally biased region" description="Basic and acidic residues" evidence="1">
    <location>
        <begin position="110"/>
        <end position="119"/>
    </location>
</feature>
<dbReference type="EMBL" id="JARQZJ010000127">
    <property type="protein sequence ID" value="KAK9891119.1"/>
    <property type="molecule type" value="Genomic_DNA"/>
</dbReference>
<keyword evidence="3" id="KW-1185">Reference proteome</keyword>
<evidence type="ECO:0000313" key="2">
    <source>
        <dbReference type="EMBL" id="KAK9891119.1"/>
    </source>
</evidence>
<dbReference type="AlphaFoldDB" id="A0AAW1VG16"/>
<accession>A0AAW1VG16</accession>
<protein>
    <submittedName>
        <fullName evidence="2">Uncharacterized protein</fullName>
    </submittedName>
</protein>
<name>A0AAW1VG16_9CUCU</name>
<gene>
    <name evidence="2" type="ORF">WA026_013438</name>
</gene>
<comment type="caution">
    <text evidence="2">The sequence shown here is derived from an EMBL/GenBank/DDBJ whole genome shotgun (WGS) entry which is preliminary data.</text>
</comment>
<reference evidence="2 3" key="1">
    <citation type="submission" date="2023-03" db="EMBL/GenBank/DDBJ databases">
        <title>Genome insight into feeding habits of ladybird beetles.</title>
        <authorList>
            <person name="Li H.-S."/>
            <person name="Huang Y.-H."/>
            <person name="Pang H."/>
        </authorList>
    </citation>
    <scope>NUCLEOTIDE SEQUENCE [LARGE SCALE GENOMIC DNA]</scope>
    <source>
        <strain evidence="2">SYSU_2023b</strain>
        <tissue evidence="2">Whole body</tissue>
    </source>
</reference>
<dbReference type="Proteomes" id="UP001431783">
    <property type="component" value="Unassembled WGS sequence"/>
</dbReference>